<evidence type="ECO:0000256" key="15">
    <source>
        <dbReference type="RuleBase" id="RU362114"/>
    </source>
</evidence>
<dbReference type="GO" id="GO:0005730">
    <property type="term" value="C:nucleolus"/>
    <property type="evidence" value="ECO:0000318"/>
    <property type="project" value="GO_Central"/>
</dbReference>
<dbReference type="Pfam" id="PF05406">
    <property type="entry name" value="WGR"/>
    <property type="match status" value="1"/>
</dbReference>
<dbReference type="InterPro" id="IPR008893">
    <property type="entry name" value="WGR_domain"/>
</dbReference>
<keyword evidence="11 15" id="KW-0520">NAD</keyword>
<keyword evidence="5 15" id="KW-0808">Transferase</keyword>
<dbReference type="CDD" id="cd01437">
    <property type="entry name" value="parp_like"/>
    <property type="match status" value="1"/>
</dbReference>
<evidence type="ECO:0000256" key="6">
    <source>
        <dbReference type="ARBA" id="ARBA00022695"/>
    </source>
</evidence>
<dbReference type="PROSITE" id="PS51977">
    <property type="entry name" value="WGR"/>
    <property type="match status" value="1"/>
</dbReference>
<dbReference type="RefSeq" id="XP_024370917.1">
    <property type="nucleotide sequence ID" value="XM_024515149.2"/>
</dbReference>
<evidence type="ECO:0000256" key="12">
    <source>
        <dbReference type="ARBA" id="ARBA00023242"/>
    </source>
</evidence>
<dbReference type="Gene3D" id="3.90.228.10">
    <property type="match status" value="1"/>
</dbReference>
<dbReference type="Pfam" id="PF00533">
    <property type="entry name" value="BRCT"/>
    <property type="match status" value="1"/>
</dbReference>
<dbReference type="PROSITE" id="PS51060">
    <property type="entry name" value="PARP_ALPHA_HD"/>
    <property type="match status" value="1"/>
</dbReference>
<evidence type="ECO:0000259" key="19">
    <source>
        <dbReference type="PROSITE" id="PS51060"/>
    </source>
</evidence>
<dbReference type="Pfam" id="PF08063">
    <property type="entry name" value="Zn_ribbon_PADR1"/>
    <property type="match status" value="1"/>
</dbReference>
<dbReference type="OrthoDB" id="429950at2759"/>
<dbReference type="SUPFAM" id="SSF142921">
    <property type="entry name" value="WGR domain-like"/>
    <property type="match status" value="1"/>
</dbReference>
<evidence type="ECO:0000256" key="8">
    <source>
        <dbReference type="ARBA" id="ARBA00022765"/>
    </source>
</evidence>
<evidence type="ECO:0000256" key="3">
    <source>
        <dbReference type="ARBA" id="ARBA00004123"/>
    </source>
</evidence>
<dbReference type="GO" id="GO:0008270">
    <property type="term" value="F:zinc ion binding"/>
    <property type="evidence" value="ECO:0007669"/>
    <property type="project" value="UniProtKB-KW"/>
</dbReference>
<dbReference type="Gramene" id="Pp3c1_22640V3.2">
    <property type="protein sequence ID" value="Pp3c1_22640V3.2"/>
    <property type="gene ID" value="Pp3c1_22640"/>
</dbReference>
<dbReference type="PROSITE" id="PS51059">
    <property type="entry name" value="PARP_CATALYTIC"/>
    <property type="match status" value="1"/>
</dbReference>
<dbReference type="KEGG" id="ppp:112280095"/>
<dbReference type="GO" id="GO:0003950">
    <property type="term" value="F:NAD+ poly-ADP-ribosyltransferase activity"/>
    <property type="evidence" value="ECO:0000318"/>
    <property type="project" value="GO_Central"/>
</dbReference>
<keyword evidence="8" id="KW-0013">ADP-ribosylation</keyword>
<evidence type="ECO:0000256" key="9">
    <source>
        <dbReference type="ARBA" id="ARBA00022771"/>
    </source>
</evidence>
<proteinExistence type="inferred from homology"/>
<dbReference type="PANTHER" id="PTHR10459">
    <property type="entry name" value="DNA LIGASE"/>
    <property type="match status" value="1"/>
</dbReference>
<feature type="compositionally biased region" description="Basic and acidic residues" evidence="16">
    <location>
        <begin position="1"/>
        <end position="16"/>
    </location>
</feature>
<dbReference type="EC" id="2.4.2.-" evidence="15"/>
<keyword evidence="7" id="KW-0479">Metal-binding</keyword>
<dbReference type="SUPFAM" id="SSF56399">
    <property type="entry name" value="ADP-ribosylation"/>
    <property type="match status" value="1"/>
</dbReference>
<sequence length="823" mass="91589">MTTATRETRGKARQDESYEPEPDGPVHEGKRQRVVVGSSPARGTRSGGKAAKSTKQDAHTEELNSSAEDTVEQFQEFVDKLKDECSIEDVRAIAVENGLNSLLPDNMLLHGVADQLFYGPLQTCPLCESHGTHAALICDGHQYKCSGFISEWTMCNYTAPSAERTNGCLKLPKKLKNEFLKQFEKSHDASKNPKRVLASGEKPFLGMTIVLSGRLSRKQGARRADIEKHGGKVANAIKPGVTCVIADARDASGGGGSTKSADAISLNIPVVREEWITDCIKQKEQLPLEKYDMAAEFPGERDVPWDKMSPQAEAALSLMAEVKLVGKRGVYKDTELEEEGGKIFENKDIIYNCAFSMCDMVAGINDYAIMQLIEMPNKAVYLYYKKGRVGDRLHNTERLEEMDSTRQAMREFVKLFETLTGNPFEPWEREKKFEKKPMKFFPVDMNSGVDARAGGLGVHQLGTAAAHTKMNSRVAQDLKVLMSQEVYRFAMTEMAIDAPDLPSGNLTEFHLERCTDVLQQFAAYLREPEEDELKHERMCLDFSNKWWSLVHTTRPFVIKDIDQVAQMAAPTLEALKAISVASQLIGNLKDESTLDDPLADRYAKLGCQITPLDHDSEDYKMISNYLAKTIAPVKFMDSEYSVNLQEACLIDSAATPSLKDIKKMSNKQLLWCGTRTCNLLACMKVGMPPASIEAPASGYMFGEGWYCSDSAARAAQFGFTAVDRPEGYLILAVVGLGDEILELTKPEEDVSQYKKKKVAIKGLGKMTTDPDGYIKFEEDITVPCGPLIPGKEDSPLDFNEFCVYDSMQVKPHYLLRVRYELVA</sequence>
<comment type="similarity">
    <text evidence="13">Belongs to the ARTD/PARP family.</text>
</comment>
<evidence type="ECO:0000313" key="22">
    <source>
        <dbReference type="EnsemblPlants" id="Pp3c1_22640V3.1"/>
    </source>
</evidence>
<organism evidence="21">
    <name type="scientific">Physcomitrium patens</name>
    <name type="common">Spreading-leaved earth moss</name>
    <name type="synonym">Physcomitrella patens</name>
    <dbReference type="NCBI Taxonomy" id="3218"/>
    <lineage>
        <taxon>Eukaryota</taxon>
        <taxon>Viridiplantae</taxon>
        <taxon>Streptophyta</taxon>
        <taxon>Embryophyta</taxon>
        <taxon>Bryophyta</taxon>
        <taxon>Bryophytina</taxon>
        <taxon>Bryopsida</taxon>
        <taxon>Funariidae</taxon>
        <taxon>Funariales</taxon>
        <taxon>Funariaceae</taxon>
        <taxon>Physcomitrium</taxon>
    </lineage>
</organism>
<keyword evidence="6" id="KW-0548">Nucleotidyltransferase</keyword>
<feature type="domain" description="WGR" evidence="20">
    <location>
        <begin position="340"/>
        <end position="440"/>
    </location>
</feature>
<dbReference type="EnsemblPlants" id="Pp3c1_22640V3.1">
    <property type="protein sequence ID" value="Pp3c1_22640V3.1"/>
    <property type="gene ID" value="Pp3c1_22640"/>
</dbReference>
<dbReference type="Pfam" id="PF02877">
    <property type="entry name" value="PARP_reg"/>
    <property type="match status" value="1"/>
</dbReference>
<gene>
    <name evidence="22" type="primary">LOC112280095</name>
    <name evidence="21" type="ORF">PHYPA_001018</name>
</gene>
<dbReference type="Gene3D" id="1.20.142.10">
    <property type="entry name" value="Poly(ADP-ribose) polymerase, regulatory domain"/>
    <property type="match status" value="1"/>
</dbReference>
<evidence type="ECO:0000313" key="23">
    <source>
        <dbReference type="Proteomes" id="UP000006727"/>
    </source>
</evidence>
<dbReference type="Gramene" id="Pp3c1_22640V3.1">
    <property type="protein sequence ID" value="Pp3c1_22640V3.1"/>
    <property type="gene ID" value="Pp3c1_22640"/>
</dbReference>
<dbReference type="InterPro" id="IPR036616">
    <property type="entry name" value="Poly(ADP-ribose)pol_reg_dom_sf"/>
</dbReference>
<dbReference type="InterPro" id="IPR049296">
    <property type="entry name" value="PARP1-like_PADR1_N"/>
</dbReference>
<comment type="subcellular location">
    <subcellularLocation>
        <location evidence="3">Nucleus</location>
    </subcellularLocation>
</comment>
<evidence type="ECO:0000256" key="11">
    <source>
        <dbReference type="ARBA" id="ARBA00023027"/>
    </source>
</evidence>
<dbReference type="Pfam" id="PF21728">
    <property type="entry name" value="PADR1_N"/>
    <property type="match status" value="1"/>
</dbReference>
<comment type="catalytic activity">
    <reaction evidence="1">
        <text>L-aspartyl-[protein] + NAD(+) = 4-O-(ADP-D-ribosyl)-L-aspartyl-[protein] + nicotinamide</text>
        <dbReference type="Rhea" id="RHEA:54424"/>
        <dbReference type="Rhea" id="RHEA-COMP:9867"/>
        <dbReference type="Rhea" id="RHEA-COMP:13832"/>
        <dbReference type="ChEBI" id="CHEBI:17154"/>
        <dbReference type="ChEBI" id="CHEBI:29961"/>
        <dbReference type="ChEBI" id="CHEBI:57540"/>
        <dbReference type="ChEBI" id="CHEBI:138102"/>
    </reaction>
</comment>
<dbReference type="Pfam" id="PF00644">
    <property type="entry name" value="PARP"/>
    <property type="match status" value="1"/>
</dbReference>
<dbReference type="GO" id="GO:0016779">
    <property type="term" value="F:nucleotidyltransferase activity"/>
    <property type="evidence" value="ECO:0007669"/>
    <property type="project" value="UniProtKB-KW"/>
</dbReference>
<dbReference type="SMART" id="SM00292">
    <property type="entry name" value="BRCT"/>
    <property type="match status" value="1"/>
</dbReference>
<name>A0A2K1L9A8_PHYPA</name>
<dbReference type="EMBL" id="ABEU02000001">
    <property type="protein sequence ID" value="PNR62594.1"/>
    <property type="molecule type" value="Genomic_DNA"/>
</dbReference>
<dbReference type="SMART" id="SM01335">
    <property type="entry name" value="PADR1"/>
    <property type="match status" value="1"/>
</dbReference>
<dbReference type="InterPro" id="IPR012317">
    <property type="entry name" value="Poly(ADP-ribose)pol_cat_dom"/>
</dbReference>
<dbReference type="InterPro" id="IPR036930">
    <property type="entry name" value="WGR_dom_sf"/>
</dbReference>
<dbReference type="OMA" id="TRPFIFR"/>
<dbReference type="InterPro" id="IPR036420">
    <property type="entry name" value="BRCT_dom_sf"/>
</dbReference>
<dbReference type="SUPFAM" id="SSF52113">
    <property type="entry name" value="BRCT domain"/>
    <property type="match status" value="1"/>
</dbReference>
<dbReference type="InterPro" id="IPR012982">
    <property type="entry name" value="PARP1-like_PADR1_Zn_ribbon"/>
</dbReference>
<feature type="region of interest" description="Disordered" evidence="16">
    <location>
        <begin position="1"/>
        <end position="70"/>
    </location>
</feature>
<dbReference type="InterPro" id="IPR004102">
    <property type="entry name" value="Poly(ADP-ribose)pol_reg_dom"/>
</dbReference>
<dbReference type="SMART" id="SM00773">
    <property type="entry name" value="WGR"/>
    <property type="match status" value="1"/>
</dbReference>
<evidence type="ECO:0000259" key="18">
    <source>
        <dbReference type="PROSITE" id="PS51059"/>
    </source>
</evidence>
<evidence type="ECO:0000256" key="7">
    <source>
        <dbReference type="ARBA" id="ARBA00022723"/>
    </source>
</evidence>
<reference evidence="22" key="3">
    <citation type="submission" date="2020-12" db="UniProtKB">
        <authorList>
            <consortium name="EnsemblPlants"/>
        </authorList>
    </citation>
    <scope>IDENTIFICATION</scope>
</reference>
<dbReference type="PROSITE" id="PS50172">
    <property type="entry name" value="BRCT"/>
    <property type="match status" value="1"/>
</dbReference>
<feature type="domain" description="PARP catalytic" evidence="18">
    <location>
        <begin position="596"/>
        <end position="823"/>
    </location>
</feature>
<dbReference type="Gene3D" id="3.40.50.10190">
    <property type="entry name" value="BRCT domain"/>
    <property type="match status" value="1"/>
</dbReference>
<protein>
    <recommendedName>
        <fullName evidence="15">Poly [ADP-ribose] polymerase</fullName>
        <shortName evidence="15">PARP</shortName>
        <ecNumber evidence="15">2.4.2.-</ecNumber>
    </recommendedName>
</protein>
<evidence type="ECO:0000259" key="20">
    <source>
        <dbReference type="PROSITE" id="PS51977"/>
    </source>
</evidence>
<dbReference type="Proteomes" id="UP000006727">
    <property type="component" value="Chromosome 1"/>
</dbReference>
<keyword evidence="10" id="KW-0862">Zinc</keyword>
<feature type="domain" description="BRCT" evidence="17">
    <location>
        <begin position="199"/>
        <end position="293"/>
    </location>
</feature>
<dbReference type="CDD" id="cd08001">
    <property type="entry name" value="WGR_PARP1_like"/>
    <property type="match status" value="1"/>
</dbReference>
<reference evidence="21 23" key="1">
    <citation type="journal article" date="2008" name="Science">
        <title>The Physcomitrella genome reveals evolutionary insights into the conquest of land by plants.</title>
        <authorList>
            <person name="Rensing S."/>
            <person name="Lang D."/>
            <person name="Zimmer A."/>
            <person name="Terry A."/>
            <person name="Salamov A."/>
            <person name="Shapiro H."/>
            <person name="Nishiyama T."/>
            <person name="Perroud P.-F."/>
            <person name="Lindquist E."/>
            <person name="Kamisugi Y."/>
            <person name="Tanahashi T."/>
            <person name="Sakakibara K."/>
            <person name="Fujita T."/>
            <person name="Oishi K."/>
            <person name="Shin-I T."/>
            <person name="Kuroki Y."/>
            <person name="Toyoda A."/>
            <person name="Suzuki Y."/>
            <person name="Hashimoto A."/>
            <person name="Yamaguchi K."/>
            <person name="Sugano A."/>
            <person name="Kohara Y."/>
            <person name="Fujiyama A."/>
            <person name="Anterola A."/>
            <person name="Aoki S."/>
            <person name="Ashton N."/>
            <person name="Barbazuk W.B."/>
            <person name="Barker E."/>
            <person name="Bennetzen J."/>
            <person name="Bezanilla M."/>
            <person name="Blankenship R."/>
            <person name="Cho S.H."/>
            <person name="Dutcher S."/>
            <person name="Estelle M."/>
            <person name="Fawcett J.A."/>
            <person name="Gundlach H."/>
            <person name="Hanada K."/>
            <person name="Heyl A."/>
            <person name="Hicks K.A."/>
            <person name="Hugh J."/>
            <person name="Lohr M."/>
            <person name="Mayer K."/>
            <person name="Melkozernov A."/>
            <person name="Murata T."/>
            <person name="Nelson D."/>
            <person name="Pils B."/>
            <person name="Prigge M."/>
            <person name="Reiss B."/>
            <person name="Renner T."/>
            <person name="Rombauts S."/>
            <person name="Rushton P."/>
            <person name="Sanderfoot A."/>
            <person name="Schween G."/>
            <person name="Shiu S.-H."/>
            <person name="Stueber K."/>
            <person name="Theodoulou F.L."/>
            <person name="Tu H."/>
            <person name="Van de Peer Y."/>
            <person name="Verrier P.J."/>
            <person name="Waters E."/>
            <person name="Wood A."/>
            <person name="Yang L."/>
            <person name="Cove D."/>
            <person name="Cuming A."/>
            <person name="Hasebe M."/>
            <person name="Lucas S."/>
            <person name="Mishler D.B."/>
            <person name="Reski R."/>
            <person name="Grigoriev I."/>
            <person name="Quatrano R.S."/>
            <person name="Boore J.L."/>
        </authorList>
    </citation>
    <scope>NUCLEOTIDE SEQUENCE [LARGE SCALE GENOMIC DNA]</scope>
    <source>
        <strain evidence="22 23">cv. Gransden 2004</strain>
    </source>
</reference>
<dbReference type="Gene3D" id="3.90.640.80">
    <property type="match status" value="1"/>
</dbReference>
<evidence type="ECO:0000256" key="1">
    <source>
        <dbReference type="ARBA" id="ARBA00000438"/>
    </source>
</evidence>
<evidence type="ECO:0000259" key="17">
    <source>
        <dbReference type="PROSITE" id="PS50172"/>
    </source>
</evidence>
<evidence type="ECO:0000256" key="5">
    <source>
        <dbReference type="ARBA" id="ARBA00022679"/>
    </source>
</evidence>
<dbReference type="GO" id="GO:0006302">
    <property type="term" value="P:double-strand break repair"/>
    <property type="evidence" value="ECO:0000318"/>
    <property type="project" value="GO_Central"/>
</dbReference>
<evidence type="ECO:0000256" key="2">
    <source>
        <dbReference type="ARBA" id="ARBA00000459"/>
    </source>
</evidence>
<dbReference type="PaxDb" id="3218-PP1S59_305V6.1"/>
<dbReference type="FunFam" id="3.90.228.10:FF:000010">
    <property type="entry name" value="Poly [ADP-ribose] polymerase"/>
    <property type="match status" value="1"/>
</dbReference>
<evidence type="ECO:0000256" key="16">
    <source>
        <dbReference type="SAM" id="MobiDB-lite"/>
    </source>
</evidence>
<dbReference type="SUPFAM" id="SSF47587">
    <property type="entry name" value="Domain of poly(ADP-ribose) polymerase"/>
    <property type="match status" value="1"/>
</dbReference>
<evidence type="ECO:0000256" key="4">
    <source>
        <dbReference type="ARBA" id="ARBA00022676"/>
    </source>
</evidence>
<feature type="domain" description="PARP alpha-helical" evidence="19">
    <location>
        <begin position="467"/>
        <end position="586"/>
    </location>
</feature>
<accession>A0A2K1L9A8</accession>
<keyword evidence="4 15" id="KW-0328">Glycosyltransferase</keyword>
<keyword evidence="12" id="KW-0539">Nucleus</keyword>
<comment type="function">
    <text evidence="14">Involved in the base excision repair (BER) pathway, by catalyzing the poly(ADP-ribosyl)ation of a limited number of acceptor proteins involved in chromatin architecture and in DNA metabolism. This modification follows DNA damages and appears as an obligatory step in a detection/signaling pathway leading to the reparation of DNA strand breaks.</text>
</comment>
<keyword evidence="23" id="KW-1185">Reference proteome</keyword>
<dbReference type="STRING" id="3218.A0A2K1L9A8"/>
<dbReference type="PROSITE" id="PS52007">
    <property type="entry name" value="PADR1"/>
    <property type="match status" value="1"/>
</dbReference>
<evidence type="ECO:0000256" key="13">
    <source>
        <dbReference type="ARBA" id="ARBA00024347"/>
    </source>
</evidence>
<dbReference type="EnsemblPlants" id="Pp3c1_22640V3.2">
    <property type="protein sequence ID" value="Pp3c1_22640V3.2"/>
    <property type="gene ID" value="Pp3c1_22640"/>
</dbReference>
<keyword evidence="9" id="KW-0863">Zinc-finger</keyword>
<dbReference type="InterPro" id="IPR001357">
    <property type="entry name" value="BRCT_dom"/>
</dbReference>
<dbReference type="CDD" id="cd17747">
    <property type="entry name" value="BRCT_PARP1"/>
    <property type="match status" value="1"/>
</dbReference>
<dbReference type="InterPro" id="IPR050800">
    <property type="entry name" value="ARTD/PARP"/>
</dbReference>
<reference evidence="21 23" key="2">
    <citation type="journal article" date="2018" name="Plant J.">
        <title>The Physcomitrella patens chromosome-scale assembly reveals moss genome structure and evolution.</title>
        <authorList>
            <person name="Lang D."/>
            <person name="Ullrich K.K."/>
            <person name="Murat F."/>
            <person name="Fuchs J."/>
            <person name="Jenkins J."/>
            <person name="Haas F.B."/>
            <person name="Piednoel M."/>
            <person name="Gundlach H."/>
            <person name="Van Bel M."/>
            <person name="Meyberg R."/>
            <person name="Vives C."/>
            <person name="Morata J."/>
            <person name="Symeonidi A."/>
            <person name="Hiss M."/>
            <person name="Muchero W."/>
            <person name="Kamisugi Y."/>
            <person name="Saleh O."/>
            <person name="Blanc G."/>
            <person name="Decker E.L."/>
            <person name="van Gessel N."/>
            <person name="Grimwood J."/>
            <person name="Hayes R.D."/>
            <person name="Graham S.W."/>
            <person name="Gunter L.E."/>
            <person name="McDaniel S.F."/>
            <person name="Hoernstein S.N.W."/>
            <person name="Larsson A."/>
            <person name="Li F.W."/>
            <person name="Perroud P.F."/>
            <person name="Phillips J."/>
            <person name="Ranjan P."/>
            <person name="Rokshar D.S."/>
            <person name="Rothfels C.J."/>
            <person name="Schneider L."/>
            <person name="Shu S."/>
            <person name="Stevenson D.W."/>
            <person name="Thummler F."/>
            <person name="Tillich M."/>
            <person name="Villarreal Aguilar J.C."/>
            <person name="Widiez T."/>
            <person name="Wong G.K."/>
            <person name="Wymore A."/>
            <person name="Zhang Y."/>
            <person name="Zimmer A.D."/>
            <person name="Quatrano R.S."/>
            <person name="Mayer K.F.X."/>
            <person name="Goodstein D."/>
            <person name="Casacuberta J.M."/>
            <person name="Vandepoele K."/>
            <person name="Reski R."/>
            <person name="Cuming A.C."/>
            <person name="Tuskan G.A."/>
            <person name="Maumus F."/>
            <person name="Salse J."/>
            <person name="Schmutz J."/>
            <person name="Rensing S.A."/>
        </authorList>
    </citation>
    <scope>NUCLEOTIDE SEQUENCE [LARGE SCALE GENOMIC DNA]</scope>
    <source>
        <strain evidence="22 23">cv. Gransden 2004</strain>
    </source>
</reference>
<dbReference type="GeneID" id="112280095"/>
<evidence type="ECO:0000256" key="10">
    <source>
        <dbReference type="ARBA" id="ARBA00022833"/>
    </source>
</evidence>
<evidence type="ECO:0000313" key="21">
    <source>
        <dbReference type="EMBL" id="PNR62594.1"/>
    </source>
</evidence>
<evidence type="ECO:0000256" key="14">
    <source>
        <dbReference type="ARBA" id="ARBA00024945"/>
    </source>
</evidence>
<comment type="catalytic activity">
    <reaction evidence="2">
        <text>L-glutamyl-[protein] + NAD(+) = 5-O-(ADP-D-ribosyl)-L-glutamyl-[protein] + nicotinamide</text>
        <dbReference type="Rhea" id="RHEA:58224"/>
        <dbReference type="Rhea" id="RHEA-COMP:10208"/>
        <dbReference type="Rhea" id="RHEA-COMP:15089"/>
        <dbReference type="ChEBI" id="CHEBI:17154"/>
        <dbReference type="ChEBI" id="CHEBI:29973"/>
        <dbReference type="ChEBI" id="CHEBI:57540"/>
        <dbReference type="ChEBI" id="CHEBI:142540"/>
    </reaction>
</comment>
<dbReference type="PANTHER" id="PTHR10459:SF106">
    <property type="entry name" value="PROTEIN ADP-RIBOSYLTRANSFERASE PARP3"/>
    <property type="match status" value="1"/>
</dbReference>
<dbReference type="AlphaFoldDB" id="A0A2K1L9A8"/>